<proteinExistence type="predicted"/>
<dbReference type="Proteomes" id="UP000266673">
    <property type="component" value="Unassembled WGS sequence"/>
</dbReference>
<reference evidence="2 3" key="1">
    <citation type="submission" date="2018-06" db="EMBL/GenBank/DDBJ databases">
        <title>Comparative genomics reveals the genomic features of Rhizophagus irregularis, R. cerebriforme, R. diaphanum and Gigaspora rosea, and their symbiotic lifestyle signature.</title>
        <authorList>
            <person name="Morin E."/>
            <person name="San Clemente H."/>
            <person name="Chen E.C.H."/>
            <person name="De La Providencia I."/>
            <person name="Hainaut M."/>
            <person name="Kuo A."/>
            <person name="Kohler A."/>
            <person name="Murat C."/>
            <person name="Tang N."/>
            <person name="Roy S."/>
            <person name="Loubradou J."/>
            <person name="Henrissat B."/>
            <person name="Grigoriev I.V."/>
            <person name="Corradi N."/>
            <person name="Roux C."/>
            <person name="Martin F.M."/>
        </authorList>
    </citation>
    <scope>NUCLEOTIDE SEQUENCE [LARGE SCALE GENOMIC DNA]</scope>
    <source>
        <strain evidence="2 3">DAOM 194757</strain>
    </source>
</reference>
<gene>
    <name evidence="2" type="ORF">C2G38_2123645</name>
</gene>
<sequence length="101" mass="11694">MRTKQFSLKTQINDYNNQTNSFLNNDVLIKELALKITQLEEKITQLEEKERVYDSNTHQSIEPRGVTGHTHEPPKIYAINTKNPKPTNFVLKNSKKVFAPP</sequence>
<evidence type="ECO:0000256" key="1">
    <source>
        <dbReference type="SAM" id="MobiDB-lite"/>
    </source>
</evidence>
<comment type="caution">
    <text evidence="2">The sequence shown here is derived from an EMBL/GenBank/DDBJ whole genome shotgun (WGS) entry which is preliminary data.</text>
</comment>
<dbReference type="EMBL" id="QKWP01002484">
    <property type="protein sequence ID" value="RIB03183.1"/>
    <property type="molecule type" value="Genomic_DNA"/>
</dbReference>
<feature type="region of interest" description="Disordered" evidence="1">
    <location>
        <begin position="50"/>
        <end position="101"/>
    </location>
</feature>
<evidence type="ECO:0000313" key="3">
    <source>
        <dbReference type="Proteomes" id="UP000266673"/>
    </source>
</evidence>
<name>A0A397U776_9GLOM</name>
<accession>A0A397U776</accession>
<evidence type="ECO:0000313" key="2">
    <source>
        <dbReference type="EMBL" id="RIB03183.1"/>
    </source>
</evidence>
<keyword evidence="3" id="KW-1185">Reference proteome</keyword>
<protein>
    <submittedName>
        <fullName evidence="2">Uncharacterized protein</fullName>
    </submittedName>
</protein>
<organism evidence="2 3">
    <name type="scientific">Gigaspora rosea</name>
    <dbReference type="NCBI Taxonomy" id="44941"/>
    <lineage>
        <taxon>Eukaryota</taxon>
        <taxon>Fungi</taxon>
        <taxon>Fungi incertae sedis</taxon>
        <taxon>Mucoromycota</taxon>
        <taxon>Glomeromycotina</taxon>
        <taxon>Glomeromycetes</taxon>
        <taxon>Diversisporales</taxon>
        <taxon>Gigasporaceae</taxon>
        <taxon>Gigaspora</taxon>
    </lineage>
</organism>
<dbReference type="AlphaFoldDB" id="A0A397U776"/>